<keyword evidence="1" id="KW-0479">Metal-binding</keyword>
<sequence length="415" mass="43364">MTSVIHTAPVVLPISTEPVADGAVLVQDGVIAEVGPAAALTARYPGTPVRAWRGTLLPGLVNAHTHLQYTDFEDLAAEPVTSFVSWIKKMGPRRQRFTDQMWADSAKRGADLLLGSGTTACADIVTDACVLEPVAESGLTGVSYLEVVLADDKQWAAASRAQLLEVLDRPSGRVLGISPHALYTVGTAVFRELVALAHARDLRLHPHLSESEDEVVFVRDGTGPLAALAQLFGRAYELVGMGSALSPAAQLAEVGGLGPSTHVAHGVHCDAADRALFRAHGVHVALCVRSNAVLGVGAPPVADYLADAVPVAIGTDSLASSPSLDLLDEARAVRELASQQGYRHPDLAQRVVEAATRGGALAMGGTDFGVLTPGARADFAVFDTANGPDPYRALLDSGSWTHTIIAGEIVRGISR</sequence>
<dbReference type="InterPro" id="IPR006680">
    <property type="entry name" value="Amidohydro-rel"/>
</dbReference>
<evidence type="ECO:0000313" key="7">
    <source>
        <dbReference type="Proteomes" id="UP000199515"/>
    </source>
</evidence>
<dbReference type="STRING" id="589385.SAMN05421504_104353"/>
<proteinExistence type="predicted"/>
<dbReference type="GO" id="GO:0016810">
    <property type="term" value="F:hydrolase activity, acting on carbon-nitrogen (but not peptide) bonds"/>
    <property type="evidence" value="ECO:0007669"/>
    <property type="project" value="InterPro"/>
</dbReference>
<dbReference type="Pfam" id="PF01979">
    <property type="entry name" value="Amidohydro_1"/>
    <property type="match status" value="1"/>
</dbReference>
<dbReference type="SUPFAM" id="SSF51556">
    <property type="entry name" value="Metallo-dependent hydrolases"/>
    <property type="match status" value="1"/>
</dbReference>
<evidence type="ECO:0000256" key="2">
    <source>
        <dbReference type="ARBA" id="ARBA00022801"/>
    </source>
</evidence>
<feature type="domain" description="Amidohydrolase-related" evidence="4">
    <location>
        <begin position="55"/>
        <end position="410"/>
    </location>
</feature>
<dbReference type="Proteomes" id="UP000199515">
    <property type="component" value="Unassembled WGS sequence"/>
</dbReference>
<dbReference type="AlphaFoldDB" id="A0A1H3GQV0"/>
<feature type="domain" description="Aminodeoxyfutalosine deaminase/Imidazolonepropionase-like composite" evidence="5">
    <location>
        <begin position="22"/>
        <end position="46"/>
    </location>
</feature>
<evidence type="ECO:0000259" key="4">
    <source>
        <dbReference type="Pfam" id="PF01979"/>
    </source>
</evidence>
<keyword evidence="7" id="KW-1185">Reference proteome</keyword>
<dbReference type="PANTHER" id="PTHR43794:SF11">
    <property type="entry name" value="AMIDOHYDROLASE-RELATED DOMAIN-CONTAINING PROTEIN"/>
    <property type="match status" value="1"/>
</dbReference>
<dbReference type="GO" id="GO:0046872">
    <property type="term" value="F:metal ion binding"/>
    <property type="evidence" value="ECO:0007669"/>
    <property type="project" value="UniProtKB-KW"/>
</dbReference>
<evidence type="ECO:0000256" key="3">
    <source>
        <dbReference type="ARBA" id="ARBA00022833"/>
    </source>
</evidence>
<dbReference type="SUPFAM" id="SSF51338">
    <property type="entry name" value="Composite domain of metallo-dependent hydrolases"/>
    <property type="match status" value="2"/>
</dbReference>
<dbReference type="EMBL" id="FNON01000004">
    <property type="protein sequence ID" value="SDY05335.1"/>
    <property type="molecule type" value="Genomic_DNA"/>
</dbReference>
<dbReference type="InterPro" id="IPR050287">
    <property type="entry name" value="MTA/SAH_deaminase"/>
</dbReference>
<evidence type="ECO:0000259" key="5">
    <source>
        <dbReference type="Pfam" id="PF22039"/>
    </source>
</evidence>
<dbReference type="Gene3D" id="3.20.20.140">
    <property type="entry name" value="Metal-dependent hydrolases"/>
    <property type="match status" value="1"/>
</dbReference>
<reference evidence="6 7" key="1">
    <citation type="submission" date="2016-10" db="EMBL/GenBank/DDBJ databases">
        <authorList>
            <person name="de Groot N.N."/>
        </authorList>
    </citation>
    <scope>NUCLEOTIDE SEQUENCE [LARGE SCALE GENOMIC DNA]</scope>
    <source>
        <strain evidence="6 7">CPCC 202699</strain>
    </source>
</reference>
<gene>
    <name evidence="6" type="ORF">SAMN05421504_104353</name>
</gene>
<keyword evidence="3" id="KW-0862">Zinc</keyword>
<evidence type="ECO:0000256" key="1">
    <source>
        <dbReference type="ARBA" id="ARBA00022723"/>
    </source>
</evidence>
<protein>
    <submittedName>
        <fullName evidence="6">Cytosine/adenosine deaminase</fullName>
    </submittedName>
</protein>
<dbReference type="InterPro" id="IPR032466">
    <property type="entry name" value="Metal_Hydrolase"/>
</dbReference>
<dbReference type="Pfam" id="PF22039">
    <property type="entry name" value="HUTI_composite_bact"/>
    <property type="match status" value="1"/>
</dbReference>
<organism evidence="6 7">
    <name type="scientific">Amycolatopsis xylanica</name>
    <dbReference type="NCBI Taxonomy" id="589385"/>
    <lineage>
        <taxon>Bacteria</taxon>
        <taxon>Bacillati</taxon>
        <taxon>Actinomycetota</taxon>
        <taxon>Actinomycetes</taxon>
        <taxon>Pseudonocardiales</taxon>
        <taxon>Pseudonocardiaceae</taxon>
        <taxon>Amycolatopsis</taxon>
    </lineage>
</organism>
<dbReference type="InterPro" id="IPR011059">
    <property type="entry name" value="Metal-dep_hydrolase_composite"/>
</dbReference>
<name>A0A1H3GQV0_9PSEU</name>
<dbReference type="PANTHER" id="PTHR43794">
    <property type="entry name" value="AMINOHYDROLASE SSNA-RELATED"/>
    <property type="match status" value="1"/>
</dbReference>
<accession>A0A1H3GQV0</accession>
<evidence type="ECO:0000313" key="6">
    <source>
        <dbReference type="EMBL" id="SDY05335.1"/>
    </source>
</evidence>
<keyword evidence="2" id="KW-0378">Hydrolase</keyword>
<dbReference type="InterPro" id="IPR054418">
    <property type="entry name" value="MQNX/HUTI_composite_N"/>
</dbReference>